<protein>
    <submittedName>
        <fullName evidence="2">Uncharacterized protein</fullName>
    </submittedName>
</protein>
<evidence type="ECO:0000313" key="3">
    <source>
        <dbReference type="Proteomes" id="UP000240493"/>
    </source>
</evidence>
<accession>A0A2T3YSZ0</accession>
<feature type="compositionally biased region" description="Basic and acidic residues" evidence="1">
    <location>
        <begin position="9"/>
        <end position="18"/>
    </location>
</feature>
<sequence length="228" mass="24704">MMPSKKKSSKMEKKRETHAPLQSSLARCQLAPETRPRCVNCCSRRGGLLGVGAHCRGTLSALRLHSPGLWRAAQNDVAGFNQKLISPALARQCSRGRCFRKCPSLTAAREKSEMQTREERGGQPSTLGIAKTPDNDPPANNGQLSELKTDYLVPPPASGPAKFVAAAHLRAAVIGFWKYDNTGHSPQCRSPHTRTVLHMTAAPNGHHPTSTSTRTSISPRSLSPWTPA</sequence>
<feature type="compositionally biased region" description="Basic and acidic residues" evidence="1">
    <location>
        <begin position="109"/>
        <end position="121"/>
    </location>
</feature>
<evidence type="ECO:0000256" key="1">
    <source>
        <dbReference type="SAM" id="MobiDB-lite"/>
    </source>
</evidence>
<keyword evidence="3" id="KW-1185">Reference proteome</keyword>
<evidence type="ECO:0000313" key="2">
    <source>
        <dbReference type="EMBL" id="PTB35685.1"/>
    </source>
</evidence>
<feature type="region of interest" description="Disordered" evidence="1">
    <location>
        <begin position="1"/>
        <end position="23"/>
    </location>
</feature>
<proteinExistence type="predicted"/>
<reference evidence="2 3" key="1">
    <citation type="submission" date="2016-07" db="EMBL/GenBank/DDBJ databases">
        <title>Multiple horizontal gene transfer events from other fungi enriched the ability of initially mycotrophic Trichoderma (Ascomycota) to feed on dead plant biomass.</title>
        <authorList>
            <consortium name="DOE Joint Genome Institute"/>
            <person name="Aerts A."/>
            <person name="Atanasova L."/>
            <person name="Chenthamara K."/>
            <person name="Zhang J."/>
            <person name="Grujic M."/>
            <person name="Henrissat B."/>
            <person name="Kuo A."/>
            <person name="Salamov A."/>
            <person name="Lipzen A."/>
            <person name="Labutti K."/>
            <person name="Barry K."/>
            <person name="Miao Y."/>
            <person name="Rahimi M.J."/>
            <person name="Shen Q."/>
            <person name="Grigoriev I.V."/>
            <person name="Kubicek C.P."/>
            <person name="Druzhinina I.S."/>
        </authorList>
    </citation>
    <scope>NUCLEOTIDE SEQUENCE [LARGE SCALE GENOMIC DNA]</scope>
    <source>
        <strain evidence="2 3">CBS 433.97</strain>
    </source>
</reference>
<feature type="region of interest" description="Disordered" evidence="1">
    <location>
        <begin position="109"/>
        <end position="145"/>
    </location>
</feature>
<feature type="compositionally biased region" description="Low complexity" evidence="1">
    <location>
        <begin position="208"/>
        <end position="228"/>
    </location>
</feature>
<organism evidence="2 3">
    <name type="scientific">Trichoderma asperellum (strain ATCC 204424 / CBS 433.97 / NBRC 101777)</name>
    <dbReference type="NCBI Taxonomy" id="1042311"/>
    <lineage>
        <taxon>Eukaryota</taxon>
        <taxon>Fungi</taxon>
        <taxon>Dikarya</taxon>
        <taxon>Ascomycota</taxon>
        <taxon>Pezizomycotina</taxon>
        <taxon>Sordariomycetes</taxon>
        <taxon>Hypocreomycetidae</taxon>
        <taxon>Hypocreales</taxon>
        <taxon>Hypocreaceae</taxon>
        <taxon>Trichoderma</taxon>
    </lineage>
</organism>
<dbReference type="Proteomes" id="UP000240493">
    <property type="component" value="Unassembled WGS sequence"/>
</dbReference>
<feature type="region of interest" description="Disordered" evidence="1">
    <location>
        <begin position="200"/>
        <end position="228"/>
    </location>
</feature>
<dbReference type="EMBL" id="KZ679274">
    <property type="protein sequence ID" value="PTB35685.1"/>
    <property type="molecule type" value="Genomic_DNA"/>
</dbReference>
<gene>
    <name evidence="2" type="ORF">M441DRAFT_298906</name>
</gene>
<name>A0A2T3YSZ0_TRIA4</name>
<dbReference type="AlphaFoldDB" id="A0A2T3YSZ0"/>